<evidence type="ECO:0000313" key="3">
    <source>
        <dbReference type="EMBL" id="CAE2275728.1"/>
    </source>
</evidence>
<dbReference type="InterPro" id="IPR027417">
    <property type="entry name" value="P-loop_NTPase"/>
</dbReference>
<gene>
    <name evidence="3" type="ORF">OAUR00152_LOCUS34702</name>
</gene>
<name>A0A7S4NB63_9STRA</name>
<keyword evidence="2" id="KW-0472">Membrane</keyword>
<protein>
    <recommendedName>
        <fullName evidence="4">Sulfotransferase domain-containing protein</fullName>
    </recommendedName>
</protein>
<feature type="compositionally biased region" description="Basic residues" evidence="1">
    <location>
        <begin position="1"/>
        <end position="12"/>
    </location>
</feature>
<keyword evidence="2" id="KW-0812">Transmembrane</keyword>
<feature type="transmembrane region" description="Helical" evidence="2">
    <location>
        <begin position="31"/>
        <end position="49"/>
    </location>
</feature>
<evidence type="ECO:0008006" key="4">
    <source>
        <dbReference type="Google" id="ProtNLM"/>
    </source>
</evidence>
<sequence length="457" mass="51852">MNRANPRRKRPSPRATPSSDRRDRPSGAERVLFALVFFVAITDGILYILSDGDGYFHLLQKKQFMSTKRRTHISDEKIKTLKEGSLPEGLNDTFGREYLHQMLLRAGVQVGAELISKLPLWSDMNSMYNIDDGPVITGLDTCEDFRSSIPRNQRYIGPAGMFNTGTNILASLLEKNCRIARTNETNTQGHDRYGMRWQVPWGKHVFASWRGVNVAYVDAKRGIFIDPSLVLPVVTVKDPYSWMGSMCRHPYAAIWQHRSEHCPNLLPTKDDRKKGIRGTGPENTISVRVRFKAENVTHHSSLVGLWNDWYRAYHSDASYPRLIVRYEDILVHPERVIEAVCRCAGGDTNMDGFTFSDVNGKGNHGPHAGSNGLISALIRYGNVSKRQEGFSSDDLNYAENVLDSNLMQAYKYSLPQIRHNEFQVTIQHHIIHGAIAHYVVLNALSIALWAMNIQKHY</sequence>
<proteinExistence type="predicted"/>
<dbReference type="EMBL" id="HBKQ01050310">
    <property type="protein sequence ID" value="CAE2275728.1"/>
    <property type="molecule type" value="Transcribed_RNA"/>
</dbReference>
<reference evidence="3" key="1">
    <citation type="submission" date="2021-01" db="EMBL/GenBank/DDBJ databases">
        <authorList>
            <person name="Corre E."/>
            <person name="Pelletier E."/>
            <person name="Niang G."/>
            <person name="Scheremetjew M."/>
            <person name="Finn R."/>
            <person name="Kale V."/>
            <person name="Holt S."/>
            <person name="Cochrane G."/>
            <person name="Meng A."/>
            <person name="Brown T."/>
            <person name="Cohen L."/>
        </authorList>
    </citation>
    <scope>NUCLEOTIDE SEQUENCE</scope>
    <source>
        <strain evidence="3">Isolate 1302-5</strain>
    </source>
</reference>
<dbReference type="SUPFAM" id="SSF52540">
    <property type="entry name" value="P-loop containing nucleoside triphosphate hydrolases"/>
    <property type="match status" value="1"/>
</dbReference>
<dbReference type="AlphaFoldDB" id="A0A7S4NB63"/>
<accession>A0A7S4NB63</accession>
<feature type="region of interest" description="Disordered" evidence="1">
    <location>
        <begin position="1"/>
        <end position="25"/>
    </location>
</feature>
<evidence type="ECO:0000256" key="2">
    <source>
        <dbReference type="SAM" id="Phobius"/>
    </source>
</evidence>
<dbReference type="Gene3D" id="3.40.50.300">
    <property type="entry name" value="P-loop containing nucleotide triphosphate hydrolases"/>
    <property type="match status" value="1"/>
</dbReference>
<evidence type="ECO:0000256" key="1">
    <source>
        <dbReference type="SAM" id="MobiDB-lite"/>
    </source>
</evidence>
<organism evidence="3">
    <name type="scientific">Odontella aurita</name>
    <dbReference type="NCBI Taxonomy" id="265563"/>
    <lineage>
        <taxon>Eukaryota</taxon>
        <taxon>Sar</taxon>
        <taxon>Stramenopiles</taxon>
        <taxon>Ochrophyta</taxon>
        <taxon>Bacillariophyta</taxon>
        <taxon>Mediophyceae</taxon>
        <taxon>Biddulphiophycidae</taxon>
        <taxon>Eupodiscales</taxon>
        <taxon>Odontellaceae</taxon>
        <taxon>Odontella</taxon>
    </lineage>
</organism>
<keyword evidence="2" id="KW-1133">Transmembrane helix</keyword>